<dbReference type="Pfam" id="PF03006">
    <property type="entry name" value="HlyIII"/>
    <property type="match status" value="1"/>
</dbReference>
<dbReference type="RefSeq" id="WP_311363370.1">
    <property type="nucleotide sequence ID" value="NZ_JAVRIC010000001.1"/>
</dbReference>
<evidence type="ECO:0000256" key="4">
    <source>
        <dbReference type="ARBA" id="ARBA00022692"/>
    </source>
</evidence>
<keyword evidence="10" id="KW-1185">Reference proteome</keyword>
<evidence type="ECO:0000256" key="8">
    <source>
        <dbReference type="SAM" id="Phobius"/>
    </source>
</evidence>
<feature type="transmembrane region" description="Helical" evidence="8">
    <location>
        <begin position="261"/>
        <end position="279"/>
    </location>
</feature>
<accession>A0ABU2WDM4</accession>
<evidence type="ECO:0000256" key="5">
    <source>
        <dbReference type="ARBA" id="ARBA00022989"/>
    </source>
</evidence>
<feature type="transmembrane region" description="Helical" evidence="8">
    <location>
        <begin position="228"/>
        <end position="249"/>
    </location>
</feature>
<evidence type="ECO:0000313" key="9">
    <source>
        <dbReference type="EMBL" id="MDT0495979.1"/>
    </source>
</evidence>
<evidence type="ECO:0000256" key="3">
    <source>
        <dbReference type="ARBA" id="ARBA00022475"/>
    </source>
</evidence>
<comment type="similarity">
    <text evidence="2">Belongs to the UPF0073 (Hly-III) family.</text>
</comment>
<evidence type="ECO:0000256" key="1">
    <source>
        <dbReference type="ARBA" id="ARBA00004651"/>
    </source>
</evidence>
<reference evidence="9 10" key="1">
    <citation type="submission" date="2023-09" db="EMBL/GenBank/DDBJ databases">
        <authorList>
            <person name="Rey-Velasco X."/>
        </authorList>
    </citation>
    <scope>NUCLEOTIDE SEQUENCE [LARGE SCALE GENOMIC DNA]</scope>
    <source>
        <strain evidence="9 10">W345</strain>
    </source>
</reference>
<gene>
    <name evidence="9" type="ORF">RM530_01180</name>
</gene>
<dbReference type="InterPro" id="IPR004254">
    <property type="entry name" value="AdipoR/HlyIII-related"/>
</dbReference>
<feature type="transmembrane region" description="Helical" evidence="8">
    <location>
        <begin position="175"/>
        <end position="195"/>
    </location>
</feature>
<keyword evidence="6 8" id="KW-0472">Membrane</keyword>
<dbReference type="NCBIfam" id="TIGR01065">
    <property type="entry name" value="hlyIII"/>
    <property type="match status" value="1"/>
</dbReference>
<dbReference type="EMBL" id="JAVRIC010000001">
    <property type="protein sequence ID" value="MDT0495979.1"/>
    <property type="molecule type" value="Genomic_DNA"/>
</dbReference>
<feature type="transmembrane region" description="Helical" evidence="8">
    <location>
        <begin position="151"/>
        <end position="169"/>
    </location>
</feature>
<comment type="caution">
    <text evidence="9">The sequence shown here is derived from an EMBL/GenBank/DDBJ whole genome shotgun (WGS) entry which is preliminary data.</text>
</comment>
<feature type="compositionally biased region" description="Polar residues" evidence="7">
    <location>
        <begin position="1"/>
        <end position="12"/>
    </location>
</feature>
<dbReference type="InterPro" id="IPR005744">
    <property type="entry name" value="Hy-lIII"/>
</dbReference>
<feature type="transmembrane region" description="Helical" evidence="8">
    <location>
        <begin position="111"/>
        <end position="130"/>
    </location>
</feature>
<feature type="transmembrane region" description="Helical" evidence="8">
    <location>
        <begin position="83"/>
        <end position="105"/>
    </location>
</feature>
<keyword evidence="5 8" id="KW-1133">Transmembrane helix</keyword>
<dbReference type="PANTHER" id="PTHR20855:SF3">
    <property type="entry name" value="LD03007P"/>
    <property type="match status" value="1"/>
</dbReference>
<evidence type="ECO:0000256" key="2">
    <source>
        <dbReference type="ARBA" id="ARBA00008488"/>
    </source>
</evidence>
<organism evidence="9 10">
    <name type="scientific">Banduia mediterranea</name>
    <dbReference type="NCBI Taxonomy" id="3075609"/>
    <lineage>
        <taxon>Bacteria</taxon>
        <taxon>Pseudomonadati</taxon>
        <taxon>Pseudomonadota</taxon>
        <taxon>Gammaproteobacteria</taxon>
        <taxon>Nevskiales</taxon>
        <taxon>Algiphilaceae</taxon>
        <taxon>Banduia</taxon>
    </lineage>
</organism>
<evidence type="ECO:0000256" key="7">
    <source>
        <dbReference type="SAM" id="MobiDB-lite"/>
    </source>
</evidence>
<feature type="compositionally biased region" description="Basic and acidic residues" evidence="7">
    <location>
        <begin position="34"/>
        <end position="44"/>
    </location>
</feature>
<proteinExistence type="inferred from homology"/>
<dbReference type="PANTHER" id="PTHR20855">
    <property type="entry name" value="ADIPOR/PROGESTIN RECEPTOR-RELATED"/>
    <property type="match status" value="1"/>
</dbReference>
<protein>
    <submittedName>
        <fullName evidence="9">Hemolysin III family protein</fullName>
    </submittedName>
</protein>
<name>A0ABU2WDM4_9GAMM</name>
<feature type="transmembrane region" description="Helical" evidence="8">
    <location>
        <begin position="202"/>
        <end position="222"/>
    </location>
</feature>
<sequence length="283" mass="30461">MGEFTPFQQASAQDARAMMAPMPEPSSGPANRNGGDRPESRAESRLGANMRHRVEHVVEDASREIRRHVPPALYSLGEEVAHAITHGVGVMLGIAGLAILVARAALYGDPLHIVSSAIFGASLIILYTASTLYHSVPPSRAKEILRVIDHVSIYLLIAGTYTPFTLVTLNGPWGWSLFGVTWGLAAVGIVFKLFFTGRFEALSVGIYLGMGWCAVVAIEPLLDSLGTGGLLLLLGGGLCYTGGVAFYLWKRLSYHHAIWHSFVLAGSVLHYFAVLFYVLPGGD</sequence>
<dbReference type="Proteomes" id="UP001254608">
    <property type="component" value="Unassembled WGS sequence"/>
</dbReference>
<evidence type="ECO:0000256" key="6">
    <source>
        <dbReference type="ARBA" id="ARBA00023136"/>
    </source>
</evidence>
<comment type="subcellular location">
    <subcellularLocation>
        <location evidence="1">Cell membrane</location>
        <topology evidence="1">Multi-pass membrane protein</topology>
    </subcellularLocation>
</comment>
<keyword evidence="3" id="KW-1003">Cell membrane</keyword>
<keyword evidence="4 8" id="KW-0812">Transmembrane</keyword>
<evidence type="ECO:0000313" key="10">
    <source>
        <dbReference type="Proteomes" id="UP001254608"/>
    </source>
</evidence>
<feature type="region of interest" description="Disordered" evidence="7">
    <location>
        <begin position="1"/>
        <end position="47"/>
    </location>
</feature>